<dbReference type="AlphaFoldDB" id="A0A1I2B1W4"/>
<proteinExistence type="predicted"/>
<evidence type="ECO:0000313" key="2">
    <source>
        <dbReference type="Proteomes" id="UP000199400"/>
    </source>
</evidence>
<evidence type="ECO:0000313" key="1">
    <source>
        <dbReference type="EMBL" id="SFE49898.1"/>
    </source>
</evidence>
<keyword evidence="2" id="KW-1185">Reference proteome</keyword>
<reference evidence="2" key="1">
    <citation type="submission" date="2016-10" db="EMBL/GenBank/DDBJ databases">
        <authorList>
            <person name="Varghese N."/>
            <person name="Submissions S."/>
        </authorList>
    </citation>
    <scope>NUCLEOTIDE SEQUENCE [LARGE SCALE GENOMIC DNA]</scope>
    <source>
        <strain evidence="2">ATCC 25963</strain>
    </source>
</reference>
<name>A0A1I2B1W4_9BACT</name>
<dbReference type="STRING" id="54.SAMN02745121_04507"/>
<dbReference type="EMBL" id="FOMX01000014">
    <property type="protein sequence ID" value="SFE49898.1"/>
    <property type="molecule type" value="Genomic_DNA"/>
</dbReference>
<gene>
    <name evidence="1" type="ORF">SAMN02745121_04507</name>
</gene>
<dbReference type="Proteomes" id="UP000199400">
    <property type="component" value="Unassembled WGS sequence"/>
</dbReference>
<sequence length="78" mass="8465">MEGHAAFVAGPPPGGLKAGDPLCRVRRGHTNVSDGWHDDDEQNPTDIFVCPQTCAEIQGVHDAEIHIEFGCETIIAQW</sequence>
<protein>
    <submittedName>
        <fullName evidence="1">Uncharacterized protein</fullName>
    </submittedName>
</protein>
<organism evidence="1 2">
    <name type="scientific">Nannocystis exedens</name>
    <dbReference type="NCBI Taxonomy" id="54"/>
    <lineage>
        <taxon>Bacteria</taxon>
        <taxon>Pseudomonadati</taxon>
        <taxon>Myxococcota</taxon>
        <taxon>Polyangia</taxon>
        <taxon>Nannocystales</taxon>
        <taxon>Nannocystaceae</taxon>
        <taxon>Nannocystis</taxon>
    </lineage>
</organism>
<accession>A0A1I2B1W4</accession>